<dbReference type="InterPro" id="IPR007855">
    <property type="entry name" value="RDRP"/>
</dbReference>
<keyword evidence="1" id="KW-0548">Nucleotidyltransferase</keyword>
<evidence type="ECO:0000259" key="2">
    <source>
        <dbReference type="Pfam" id="PF05183"/>
    </source>
</evidence>
<dbReference type="InterPro" id="IPR057596">
    <property type="entry name" value="RDRP_core"/>
</dbReference>
<dbReference type="PANTHER" id="PTHR23079">
    <property type="entry name" value="RNA-DEPENDENT RNA POLYMERASE"/>
    <property type="match status" value="1"/>
</dbReference>
<keyword evidence="1" id="KW-0808">Transferase</keyword>
<feature type="domain" description="RDRP core" evidence="2">
    <location>
        <begin position="87"/>
        <end position="258"/>
    </location>
</feature>
<dbReference type="GO" id="GO:0030422">
    <property type="term" value="P:siRNA processing"/>
    <property type="evidence" value="ECO:0007669"/>
    <property type="project" value="TreeGrafter"/>
</dbReference>
<evidence type="ECO:0000313" key="3">
    <source>
        <dbReference type="EMBL" id="KAG9240954.1"/>
    </source>
</evidence>
<dbReference type="GO" id="GO:0003968">
    <property type="term" value="F:RNA-directed RNA polymerase activity"/>
    <property type="evidence" value="ECO:0007669"/>
    <property type="project" value="UniProtKB-KW"/>
</dbReference>
<comment type="caution">
    <text evidence="3">The sequence shown here is derived from an EMBL/GenBank/DDBJ whole genome shotgun (WGS) entry which is preliminary data.</text>
</comment>
<name>A0A9P7YW86_9HELO</name>
<dbReference type="EC" id="2.7.7.48" evidence="1"/>
<reference evidence="3" key="1">
    <citation type="journal article" date="2021" name="IMA Fungus">
        <title>Genomic characterization of three marine fungi, including Emericellopsis atlantica sp. nov. with signatures of a generalist lifestyle and marine biomass degradation.</title>
        <authorList>
            <person name="Hagestad O.C."/>
            <person name="Hou L."/>
            <person name="Andersen J.H."/>
            <person name="Hansen E.H."/>
            <person name="Altermark B."/>
            <person name="Li C."/>
            <person name="Kuhnert E."/>
            <person name="Cox R.J."/>
            <person name="Crous P.W."/>
            <person name="Spatafora J.W."/>
            <person name="Lail K."/>
            <person name="Amirebrahimi M."/>
            <person name="Lipzen A."/>
            <person name="Pangilinan J."/>
            <person name="Andreopoulos W."/>
            <person name="Hayes R.D."/>
            <person name="Ng V."/>
            <person name="Grigoriev I.V."/>
            <person name="Jackson S.A."/>
            <person name="Sutton T.D.S."/>
            <person name="Dobson A.D.W."/>
            <person name="Rama T."/>
        </authorList>
    </citation>
    <scope>NUCLEOTIDE SEQUENCE</scope>
    <source>
        <strain evidence="3">TRa3180A</strain>
    </source>
</reference>
<gene>
    <name evidence="3" type="ORF">BJ878DRAFT_545733</name>
</gene>
<dbReference type="Pfam" id="PF05183">
    <property type="entry name" value="RdRP"/>
    <property type="match status" value="2"/>
</dbReference>
<keyword evidence="4" id="KW-1185">Reference proteome</keyword>
<protein>
    <recommendedName>
        <fullName evidence="1">RNA-dependent RNA polymerase</fullName>
        <ecNumber evidence="1">2.7.7.48</ecNumber>
    </recommendedName>
</protein>
<dbReference type="Proteomes" id="UP000887226">
    <property type="component" value="Unassembled WGS sequence"/>
</dbReference>
<dbReference type="OrthoDB" id="10055769at2759"/>
<evidence type="ECO:0000256" key="1">
    <source>
        <dbReference type="RuleBase" id="RU363098"/>
    </source>
</evidence>
<dbReference type="AlphaFoldDB" id="A0A9P7YW86"/>
<feature type="domain" description="RDRP core" evidence="2">
    <location>
        <begin position="2"/>
        <end position="72"/>
    </location>
</feature>
<dbReference type="PANTHER" id="PTHR23079:SF14">
    <property type="entry name" value="RNA-DEPENDENT RNA POLYMERASE"/>
    <property type="match status" value="1"/>
</dbReference>
<proteinExistence type="inferred from homology"/>
<organism evidence="3 4">
    <name type="scientific">Calycina marina</name>
    <dbReference type="NCBI Taxonomy" id="1763456"/>
    <lineage>
        <taxon>Eukaryota</taxon>
        <taxon>Fungi</taxon>
        <taxon>Dikarya</taxon>
        <taxon>Ascomycota</taxon>
        <taxon>Pezizomycotina</taxon>
        <taxon>Leotiomycetes</taxon>
        <taxon>Helotiales</taxon>
        <taxon>Pezizellaceae</taxon>
        <taxon>Calycina</taxon>
    </lineage>
</organism>
<keyword evidence="1" id="KW-0696">RNA-directed RNA polymerase</keyword>
<accession>A0A9P7YW86</accession>
<comment type="similarity">
    <text evidence="1">Belongs to the RdRP family.</text>
</comment>
<comment type="catalytic activity">
    <reaction evidence="1">
        <text>RNA(n) + a ribonucleoside 5'-triphosphate = RNA(n+1) + diphosphate</text>
        <dbReference type="Rhea" id="RHEA:21248"/>
        <dbReference type="Rhea" id="RHEA-COMP:14527"/>
        <dbReference type="Rhea" id="RHEA-COMP:17342"/>
        <dbReference type="ChEBI" id="CHEBI:33019"/>
        <dbReference type="ChEBI" id="CHEBI:61557"/>
        <dbReference type="ChEBI" id="CHEBI:140395"/>
        <dbReference type="EC" id="2.7.7.48"/>
    </reaction>
</comment>
<dbReference type="EMBL" id="MU254302">
    <property type="protein sequence ID" value="KAG9240954.1"/>
    <property type="molecule type" value="Genomic_DNA"/>
</dbReference>
<sequence>MAERVALSMGLDYLPSGFQARFEDSKGLWSIHPASGDTADQWIEVCDSQRKWKREDANCPDFDDPAHCTFEVNAESVKHGVVPFAAGLPAQLAGKLALLLESGFDPMKLKFLRDMATQFYWQECDDLKTSLKIVVYRSTYAYMVPDFSGVLEPVEVYIHLSTGKLESPTGFPIRATEMLVTRSPAHFGSDIQKVKGVFKPELAGLQDVNIFSTKGNPSLAQKLSSGDHDGDKAWIYWEPDIVSNFTNAEVPVQPDQVQKGFVEKTLTTHKELVANAPRERHTSVFLRNSFESI</sequence>
<dbReference type="GO" id="GO:0003723">
    <property type="term" value="F:RNA binding"/>
    <property type="evidence" value="ECO:0007669"/>
    <property type="project" value="UniProtKB-KW"/>
</dbReference>
<dbReference type="GO" id="GO:0031380">
    <property type="term" value="C:nuclear RNA-directed RNA polymerase complex"/>
    <property type="evidence" value="ECO:0007669"/>
    <property type="project" value="TreeGrafter"/>
</dbReference>
<evidence type="ECO:0000313" key="4">
    <source>
        <dbReference type="Proteomes" id="UP000887226"/>
    </source>
</evidence>
<keyword evidence="1" id="KW-0694">RNA-binding</keyword>